<name>A0ABD3MSS4_9STRA</name>
<protein>
    <submittedName>
        <fullName evidence="2">Uncharacterized protein</fullName>
    </submittedName>
</protein>
<comment type="caution">
    <text evidence="2">The sequence shown here is derived from an EMBL/GenBank/DDBJ whole genome shotgun (WGS) entry which is preliminary data.</text>
</comment>
<feature type="region of interest" description="Disordered" evidence="1">
    <location>
        <begin position="478"/>
        <end position="497"/>
    </location>
</feature>
<dbReference type="EMBL" id="JALLPJ020001378">
    <property type="protein sequence ID" value="KAL3766843.1"/>
    <property type="molecule type" value="Genomic_DNA"/>
</dbReference>
<organism evidence="2 3">
    <name type="scientific">Cyclotella atomus</name>
    <dbReference type="NCBI Taxonomy" id="382360"/>
    <lineage>
        <taxon>Eukaryota</taxon>
        <taxon>Sar</taxon>
        <taxon>Stramenopiles</taxon>
        <taxon>Ochrophyta</taxon>
        <taxon>Bacillariophyta</taxon>
        <taxon>Coscinodiscophyceae</taxon>
        <taxon>Thalassiosirophycidae</taxon>
        <taxon>Stephanodiscales</taxon>
        <taxon>Stephanodiscaceae</taxon>
        <taxon>Cyclotella</taxon>
    </lineage>
</organism>
<feature type="compositionally biased region" description="Polar residues" evidence="1">
    <location>
        <begin position="485"/>
        <end position="497"/>
    </location>
</feature>
<accession>A0ABD3MSS4</accession>
<keyword evidence="3" id="KW-1185">Reference proteome</keyword>
<reference evidence="2 3" key="1">
    <citation type="submission" date="2024-10" db="EMBL/GenBank/DDBJ databases">
        <title>Updated reference genomes for cyclostephanoid diatoms.</title>
        <authorList>
            <person name="Roberts W.R."/>
            <person name="Alverson A.J."/>
        </authorList>
    </citation>
    <scope>NUCLEOTIDE SEQUENCE [LARGE SCALE GENOMIC DNA]</scope>
    <source>
        <strain evidence="2 3">AJA010-31</strain>
    </source>
</reference>
<proteinExistence type="predicted"/>
<evidence type="ECO:0000256" key="1">
    <source>
        <dbReference type="SAM" id="MobiDB-lite"/>
    </source>
</evidence>
<gene>
    <name evidence="2" type="ORF">ACHAWO_002281</name>
</gene>
<dbReference type="Proteomes" id="UP001530400">
    <property type="component" value="Unassembled WGS sequence"/>
</dbReference>
<sequence length="1473" mass="164651">MHAQQTSSFLLGDSGKAVPDGTRFPFLKNRVAWEGKRAVEGGRKSLLKAVKDALANCRQYIEDFIPAGQFKELMLLLASRSSEWWIALVAYVEDELITLSQFGISKDKVYTLVCDELQIMLRKMFEPRMKMLSFSGKVDAKVYLAKAVWVTMQCHMVQDEFEELGFRSHVLISSLFTRFLAKQTGNSSAASILKKLADLKAEFEKNKSYMEGCGNVAIARADKAVSECSKPGSKAVLAVFIKAKLFKFIAPLLQGKDINVYVLANVYKVDLPFPAMVVVSGSAKFYDRLRVRLNLYDHVMSICQQSFRGVPFKDRHKTIAACKKRCKQWQLSPILFFHNAYGGATNAAHLIRFTESFGLTSSEFDHPPNVARTLRHFWKPSDPSPVKFCLQPPEVQINYNIPLYLYWQGHLRLEGLLPVSTPNCDVCGPSVFHPGLLMRRKLTKEELLAVYDVPSVLCPVFQELGNWCQADNEALPFEDAPSPANAPTTDGTTTSGILPSVLESSDTLGNPSPDIITPTVLQDVGPPYGPLVLKMDEGVTVDLGTDLFPNDGCSFPISDVEAKSLVFRKYKTDDSAWEFLDDVSIEANTLKTEDVTNLVTTFGAENSSICWSVCSDDVDSTSTSSDSSVASAATLLTFTMETSEALFKPLADAATLQSIAESTIGKKAVKADDAEVPTHLWDDYVQSDIGDKAKSAWLLEFCRKQELSMFRRTLYLDCLEYLEESYGSNCQSLDQKKGRYRLTKVGRDRDAIRNILWHANETSFFEYHAGSRLHFFQWPKKYRKMARDGVPVMFEKPGPMKPQRQPQFEDPDVKAQICSKILKVINRRYMVRARTKFDIKSLIKYFAVPKGLSDVRIVYNATASGLNESVWAPSFWLPTIDSLVRSLDSSSWMADRDIGDMFLNFQLQELAWSYAGVDIQPIMTSDEISAKKARWYHWVQNAMGFAPSPYNLIKMALIAEEVIRGNRTDPSNPFHWEKVRLNLPGSAAYEPTISWICKIRADGLVACELFMFVDDEREGEAVRGGLADTEMFLSTDNSTAESAFYKGSSSSKKLHGLILRLHQLALDFSIILHVIHLAGTRMIAQGTNGCSRGVLMEGVMAGQSMLSFIDLDKLATEHSAALLGWIQSWCGKRDITPLTPEEQGKDINVYVLANVYKVDLLFPAMVVVSGSAKFYDHLRVRLNLYDHVMSICQQSFRGVPFKDRHKTIAACKKRCKQWQLSPILFFHNAYGGATNAAHLIRFTESFGLTSSEFDHPPNVARTLRHFWKPSDPSPVKFCLQPPEVQINYNIPLYLYWQGHLRLEGLLPVSTPNCDVCGPSVFHPGLLMRRKLTKEELLAVYDVPSVLCPVFQELGNWCQADNEALPFEDAPSPANAPTTDGTTTSGILPSVLESSDALGNPSPDIITPTVLQDDLANAIDDGYKAIDGDTKTWLDDVSGKLLDHNKKARDHLKACLTERGIMKLWAVVPQAKSP</sequence>
<evidence type="ECO:0000313" key="2">
    <source>
        <dbReference type="EMBL" id="KAL3766843.1"/>
    </source>
</evidence>
<evidence type="ECO:0000313" key="3">
    <source>
        <dbReference type="Proteomes" id="UP001530400"/>
    </source>
</evidence>